<proteinExistence type="predicted"/>
<evidence type="ECO:0000313" key="1">
    <source>
        <dbReference type="EMBL" id="THV03326.1"/>
    </source>
</evidence>
<organism evidence="1 2">
    <name type="scientific">Dendrothele bispora (strain CBS 962.96)</name>
    <dbReference type="NCBI Taxonomy" id="1314807"/>
    <lineage>
        <taxon>Eukaryota</taxon>
        <taxon>Fungi</taxon>
        <taxon>Dikarya</taxon>
        <taxon>Basidiomycota</taxon>
        <taxon>Agaricomycotina</taxon>
        <taxon>Agaricomycetes</taxon>
        <taxon>Agaricomycetidae</taxon>
        <taxon>Agaricales</taxon>
        <taxon>Agaricales incertae sedis</taxon>
        <taxon>Dendrothele</taxon>
    </lineage>
</organism>
<reference evidence="1 2" key="1">
    <citation type="journal article" date="2019" name="Nat. Ecol. Evol.">
        <title>Megaphylogeny resolves global patterns of mushroom evolution.</title>
        <authorList>
            <person name="Varga T."/>
            <person name="Krizsan K."/>
            <person name="Foldi C."/>
            <person name="Dima B."/>
            <person name="Sanchez-Garcia M."/>
            <person name="Sanchez-Ramirez S."/>
            <person name="Szollosi G.J."/>
            <person name="Szarkandi J.G."/>
            <person name="Papp V."/>
            <person name="Albert L."/>
            <person name="Andreopoulos W."/>
            <person name="Angelini C."/>
            <person name="Antonin V."/>
            <person name="Barry K.W."/>
            <person name="Bougher N.L."/>
            <person name="Buchanan P."/>
            <person name="Buyck B."/>
            <person name="Bense V."/>
            <person name="Catcheside P."/>
            <person name="Chovatia M."/>
            <person name="Cooper J."/>
            <person name="Damon W."/>
            <person name="Desjardin D."/>
            <person name="Finy P."/>
            <person name="Geml J."/>
            <person name="Haridas S."/>
            <person name="Hughes K."/>
            <person name="Justo A."/>
            <person name="Karasinski D."/>
            <person name="Kautmanova I."/>
            <person name="Kiss B."/>
            <person name="Kocsube S."/>
            <person name="Kotiranta H."/>
            <person name="LaButti K.M."/>
            <person name="Lechner B.E."/>
            <person name="Liimatainen K."/>
            <person name="Lipzen A."/>
            <person name="Lukacs Z."/>
            <person name="Mihaltcheva S."/>
            <person name="Morgado L.N."/>
            <person name="Niskanen T."/>
            <person name="Noordeloos M.E."/>
            <person name="Ohm R.A."/>
            <person name="Ortiz-Santana B."/>
            <person name="Ovrebo C."/>
            <person name="Racz N."/>
            <person name="Riley R."/>
            <person name="Savchenko A."/>
            <person name="Shiryaev A."/>
            <person name="Soop K."/>
            <person name="Spirin V."/>
            <person name="Szebenyi C."/>
            <person name="Tomsovsky M."/>
            <person name="Tulloss R.E."/>
            <person name="Uehling J."/>
            <person name="Grigoriev I.V."/>
            <person name="Vagvolgyi C."/>
            <person name="Papp T."/>
            <person name="Martin F.M."/>
            <person name="Miettinen O."/>
            <person name="Hibbett D.S."/>
            <person name="Nagy L.G."/>
        </authorList>
    </citation>
    <scope>NUCLEOTIDE SEQUENCE [LARGE SCALE GENOMIC DNA]</scope>
    <source>
        <strain evidence="1 2">CBS 962.96</strain>
    </source>
</reference>
<dbReference type="Proteomes" id="UP000297245">
    <property type="component" value="Unassembled WGS sequence"/>
</dbReference>
<gene>
    <name evidence="1" type="ORF">K435DRAFT_835903</name>
</gene>
<dbReference type="EMBL" id="ML179068">
    <property type="protein sequence ID" value="THV03326.1"/>
    <property type="molecule type" value="Genomic_DNA"/>
</dbReference>
<sequence length="330" mass="37261">MTVDEVLDSLVANPGQDPEAAAFVGLFRLLPTDAPGQDGTLSSTYFKSTPRFPHQQILTRTWTWTDASEPLPPNTQTYRIYDAREVDASKPMVLGLIPLYLSLHPVYQEQHWRLERSTGLLLTFALTHLTVTLLGTPNNKLGYDPPVECVKTAQLLTVLQSIAFNSTPTRLPTIAEGNKLPRLISDQPSVNIFDELDELADLEQKETIDRKMSTSNVKNYLSSISDIKFDFTTEPIDDFDTHELETLAPHPIQTPLEEGPDESLDWIWGPHKRANDIILSETNRIERDPCYMKKQFYSIENGTITFSDGRLGIRPSALLKRIQRLSEDVP</sequence>
<evidence type="ECO:0000313" key="2">
    <source>
        <dbReference type="Proteomes" id="UP000297245"/>
    </source>
</evidence>
<keyword evidence="2" id="KW-1185">Reference proteome</keyword>
<dbReference type="AlphaFoldDB" id="A0A4V4HHM7"/>
<protein>
    <submittedName>
        <fullName evidence="1">Uncharacterized protein</fullName>
    </submittedName>
</protein>
<name>A0A4V4HHM7_DENBC</name>
<accession>A0A4V4HHM7</accession>